<dbReference type="GO" id="GO:0008270">
    <property type="term" value="F:zinc ion binding"/>
    <property type="evidence" value="ECO:0007669"/>
    <property type="project" value="InterPro"/>
</dbReference>
<dbReference type="Pfam" id="PF04082">
    <property type="entry name" value="Fungal_trans"/>
    <property type="match status" value="1"/>
</dbReference>
<dbReference type="OrthoDB" id="8062037at2759"/>
<dbReference type="AlphaFoldDB" id="A0A5N6TNY8"/>
<dbReference type="FunFam" id="4.10.240.10:FF:000003">
    <property type="entry name" value="C6 transcription factor (Leu3)"/>
    <property type="match status" value="1"/>
</dbReference>
<evidence type="ECO:0000313" key="10">
    <source>
        <dbReference type="EMBL" id="KAE8148076.1"/>
    </source>
</evidence>
<evidence type="ECO:0000256" key="5">
    <source>
        <dbReference type="ARBA" id="ARBA00023125"/>
    </source>
</evidence>
<feature type="compositionally biased region" description="Low complexity" evidence="8">
    <location>
        <begin position="67"/>
        <end position="90"/>
    </location>
</feature>
<dbReference type="InterPro" id="IPR007219">
    <property type="entry name" value="XnlR_reg_dom"/>
</dbReference>
<keyword evidence="2" id="KW-0479">Metal-binding</keyword>
<feature type="compositionally biased region" description="Polar residues" evidence="8">
    <location>
        <begin position="777"/>
        <end position="801"/>
    </location>
</feature>
<proteinExistence type="predicted"/>
<protein>
    <recommendedName>
        <fullName evidence="9">Zn(2)-C6 fungal-type domain-containing protein</fullName>
    </recommendedName>
</protein>
<dbReference type="PROSITE" id="PS50048">
    <property type="entry name" value="ZN2_CY6_FUNGAL_2"/>
    <property type="match status" value="1"/>
</dbReference>
<dbReference type="GO" id="GO:0006351">
    <property type="term" value="P:DNA-templated transcription"/>
    <property type="evidence" value="ECO:0007669"/>
    <property type="project" value="InterPro"/>
</dbReference>
<sequence length="878" mass="96833">MEIDPRLRAGNDNSPQGTETGHSYLPTRQVEPTSLSSHPPNDYPDPPAQFSSEPLHPTPSAPGGPGYYSVSAAQSQPSQSSYPAGPAGAADDAHRHESTDPNDPYSELKRPRACESCRQLKVRCEPDATNPNASCKRCAKAGRSCVVTAPTRKRQKKTDSRVAELERKIDALTASLQASQGNTPVLQTAPLGPPPDDHAGRRWLGPTNGASSRSTPGDSPTGLAGNKRRHSGEIKDARDSGRVAPAIPNPPSPGTDQIMDNAARRWYASGNTVSEPKVSNDSTDIINRGLVSVAAASEAFDRYMHHMTHHLPMVAFPVGTKMESVRATKPVLFHVIIAVSIGSIQPEIQVPLIDDFYKVIAERILIKGEKSLELVQALLVSCNWYVPPDHFEELKFYQLSHLAVTLAMDIGMYRRPMPKSRPWNLVKDLILKKSPSLDPDSAEARRAWLGCYFMATQLAASLRRTLLVRWTPYMDECIEILEKSPDALPTDRVMIQWAKLVHIIEEIHQQFCPDDTGTTITFSEPKIQYTLKVFERQLEQLRRERKAEDSPIFCQAELIATLYLHEGAMHVEYNSDDPKTPGDDHSSPTSAAHVNALTSCLTSIHHAIDTICSIAIEDLINIPVFALARTSFTVVALIKLYSIVTAPETRIGQVIDAASLKTEYYIDKVVEHYTRAGEQAGGRTPAKFSVVLRMLQRWFVKRKDQGLTLRDAFGSGMRPNWCPEHTQAASEENHQNKGTTPLHLLSEVAMGEPQRPSPQTSFPRTTSYTSEPVIPTPASNLVSSQPSIGPSPALTTDSDWTQYPRPLYPLNSGYQEMPSGFPDPTSNSNMAMPWPVPGFFVPELGMQVGFEPENLFALENMFGDGVFNFPLSTEGTYY</sequence>
<organism evidence="10 11">
    <name type="scientific">Aspergillus avenaceus</name>
    <dbReference type="NCBI Taxonomy" id="36643"/>
    <lineage>
        <taxon>Eukaryota</taxon>
        <taxon>Fungi</taxon>
        <taxon>Dikarya</taxon>
        <taxon>Ascomycota</taxon>
        <taxon>Pezizomycotina</taxon>
        <taxon>Eurotiomycetes</taxon>
        <taxon>Eurotiomycetidae</taxon>
        <taxon>Eurotiales</taxon>
        <taxon>Aspergillaceae</taxon>
        <taxon>Aspergillus</taxon>
        <taxon>Aspergillus subgen. Circumdati</taxon>
    </lineage>
</organism>
<keyword evidence="7" id="KW-0539">Nucleus</keyword>
<dbReference type="PANTHER" id="PTHR31845:SF39">
    <property type="entry name" value="TRANSCRIPTION FACTOR PBCR-RELATED"/>
    <property type="match status" value="1"/>
</dbReference>
<feature type="region of interest" description="Disordered" evidence="8">
    <location>
        <begin position="173"/>
        <end position="257"/>
    </location>
</feature>
<evidence type="ECO:0000256" key="1">
    <source>
        <dbReference type="ARBA" id="ARBA00004123"/>
    </source>
</evidence>
<dbReference type="GO" id="GO:0001216">
    <property type="term" value="F:DNA-binding transcription activator activity"/>
    <property type="evidence" value="ECO:0007669"/>
    <property type="project" value="UniProtKB-ARBA"/>
</dbReference>
<accession>A0A5N6TNY8</accession>
<evidence type="ECO:0000256" key="7">
    <source>
        <dbReference type="ARBA" id="ARBA00023242"/>
    </source>
</evidence>
<evidence type="ECO:0000256" key="2">
    <source>
        <dbReference type="ARBA" id="ARBA00022723"/>
    </source>
</evidence>
<dbReference type="SMART" id="SM00066">
    <property type="entry name" value="GAL4"/>
    <property type="match status" value="1"/>
</dbReference>
<dbReference type="GO" id="GO:0000976">
    <property type="term" value="F:transcription cis-regulatory region binding"/>
    <property type="evidence" value="ECO:0007669"/>
    <property type="project" value="TreeGrafter"/>
</dbReference>
<dbReference type="EMBL" id="ML742176">
    <property type="protein sequence ID" value="KAE8148076.1"/>
    <property type="molecule type" value="Genomic_DNA"/>
</dbReference>
<keyword evidence="11" id="KW-1185">Reference proteome</keyword>
<dbReference type="Pfam" id="PF00172">
    <property type="entry name" value="Zn_clus"/>
    <property type="match status" value="1"/>
</dbReference>
<dbReference type="InterPro" id="IPR036864">
    <property type="entry name" value="Zn2-C6_fun-type_DNA-bd_sf"/>
</dbReference>
<dbReference type="CDD" id="cd12148">
    <property type="entry name" value="fungal_TF_MHR"/>
    <property type="match status" value="1"/>
</dbReference>
<dbReference type="GO" id="GO:0000981">
    <property type="term" value="F:DNA-binding transcription factor activity, RNA polymerase II-specific"/>
    <property type="evidence" value="ECO:0007669"/>
    <property type="project" value="InterPro"/>
</dbReference>
<feature type="region of interest" description="Disordered" evidence="8">
    <location>
        <begin position="1"/>
        <end position="110"/>
    </location>
</feature>
<feature type="compositionally biased region" description="Basic and acidic residues" evidence="8">
    <location>
        <begin position="231"/>
        <end position="241"/>
    </location>
</feature>
<feature type="compositionally biased region" description="Polar residues" evidence="8">
    <location>
        <begin position="208"/>
        <end position="218"/>
    </location>
</feature>
<feature type="compositionally biased region" description="Polar residues" evidence="8">
    <location>
        <begin position="11"/>
        <end position="21"/>
    </location>
</feature>
<comment type="subcellular location">
    <subcellularLocation>
        <location evidence="1">Nucleus</location>
    </subcellularLocation>
</comment>
<feature type="compositionally biased region" description="Polar residues" evidence="8">
    <location>
        <begin position="757"/>
        <end position="770"/>
    </location>
</feature>
<dbReference type="GO" id="GO:0005634">
    <property type="term" value="C:nucleus"/>
    <property type="evidence" value="ECO:0007669"/>
    <property type="project" value="UniProtKB-SubCell"/>
</dbReference>
<dbReference type="InterPro" id="IPR001138">
    <property type="entry name" value="Zn2Cys6_DnaBD"/>
</dbReference>
<feature type="compositionally biased region" description="Polar residues" evidence="8">
    <location>
        <begin position="174"/>
        <end position="186"/>
    </location>
</feature>
<keyword evidence="4" id="KW-0805">Transcription regulation</keyword>
<evidence type="ECO:0000256" key="4">
    <source>
        <dbReference type="ARBA" id="ARBA00023015"/>
    </source>
</evidence>
<reference evidence="10 11" key="1">
    <citation type="submission" date="2019-04" db="EMBL/GenBank/DDBJ databases">
        <title>Friends and foes A comparative genomics study of 23 Aspergillus species from section Flavi.</title>
        <authorList>
            <consortium name="DOE Joint Genome Institute"/>
            <person name="Kjaerbolling I."/>
            <person name="Vesth T."/>
            <person name="Frisvad J.C."/>
            <person name="Nybo J.L."/>
            <person name="Theobald S."/>
            <person name="Kildgaard S."/>
            <person name="Isbrandt T."/>
            <person name="Kuo A."/>
            <person name="Sato A."/>
            <person name="Lyhne E.K."/>
            <person name="Kogle M.E."/>
            <person name="Wiebenga A."/>
            <person name="Kun R.S."/>
            <person name="Lubbers R.J."/>
            <person name="Makela M.R."/>
            <person name="Barry K."/>
            <person name="Chovatia M."/>
            <person name="Clum A."/>
            <person name="Daum C."/>
            <person name="Haridas S."/>
            <person name="He G."/>
            <person name="LaButti K."/>
            <person name="Lipzen A."/>
            <person name="Mondo S."/>
            <person name="Riley R."/>
            <person name="Salamov A."/>
            <person name="Simmons B.A."/>
            <person name="Magnuson J.K."/>
            <person name="Henrissat B."/>
            <person name="Mortensen U.H."/>
            <person name="Larsen T.O."/>
            <person name="Devries R.P."/>
            <person name="Grigoriev I.V."/>
            <person name="Machida M."/>
            <person name="Baker S.E."/>
            <person name="Andersen M.R."/>
        </authorList>
    </citation>
    <scope>NUCLEOTIDE SEQUENCE [LARGE SCALE GENOMIC DNA]</scope>
    <source>
        <strain evidence="10 11">IBT 18842</strain>
    </source>
</reference>
<keyword evidence="6" id="KW-0804">Transcription</keyword>
<evidence type="ECO:0000256" key="3">
    <source>
        <dbReference type="ARBA" id="ARBA00022833"/>
    </source>
</evidence>
<evidence type="ECO:0000313" key="11">
    <source>
        <dbReference type="Proteomes" id="UP000325780"/>
    </source>
</evidence>
<dbReference type="CDD" id="cd00067">
    <property type="entry name" value="GAL4"/>
    <property type="match status" value="1"/>
</dbReference>
<dbReference type="PROSITE" id="PS00463">
    <property type="entry name" value="ZN2_CY6_FUNGAL_1"/>
    <property type="match status" value="1"/>
</dbReference>
<dbReference type="SUPFAM" id="SSF57701">
    <property type="entry name" value="Zn2/Cys6 DNA-binding domain"/>
    <property type="match status" value="1"/>
</dbReference>
<feature type="compositionally biased region" description="Polar residues" evidence="8">
    <location>
        <begin position="30"/>
        <end position="39"/>
    </location>
</feature>
<keyword evidence="3" id="KW-0862">Zinc</keyword>
<gene>
    <name evidence="10" type="ORF">BDV25DRAFT_159017</name>
</gene>
<evidence type="ECO:0000256" key="8">
    <source>
        <dbReference type="SAM" id="MobiDB-lite"/>
    </source>
</evidence>
<keyword evidence="5" id="KW-0238">DNA-binding</keyword>
<dbReference type="Proteomes" id="UP000325780">
    <property type="component" value="Unassembled WGS sequence"/>
</dbReference>
<dbReference type="Gene3D" id="4.10.240.10">
    <property type="entry name" value="Zn(2)-C6 fungal-type DNA-binding domain"/>
    <property type="match status" value="1"/>
</dbReference>
<dbReference type="PANTHER" id="PTHR31845">
    <property type="entry name" value="FINGER DOMAIN PROTEIN, PUTATIVE-RELATED"/>
    <property type="match status" value="1"/>
</dbReference>
<feature type="region of interest" description="Disordered" evidence="8">
    <location>
        <begin position="750"/>
        <end position="802"/>
    </location>
</feature>
<name>A0A5N6TNY8_ASPAV</name>
<evidence type="ECO:0000259" key="9">
    <source>
        <dbReference type="PROSITE" id="PS50048"/>
    </source>
</evidence>
<dbReference type="InterPro" id="IPR051089">
    <property type="entry name" value="prtT"/>
</dbReference>
<feature type="domain" description="Zn(2)-C6 fungal-type" evidence="9">
    <location>
        <begin position="113"/>
        <end position="147"/>
    </location>
</feature>
<evidence type="ECO:0000256" key="6">
    <source>
        <dbReference type="ARBA" id="ARBA00023163"/>
    </source>
</evidence>